<keyword evidence="8" id="KW-1185">Reference proteome</keyword>
<evidence type="ECO:0000256" key="3">
    <source>
        <dbReference type="ARBA" id="ARBA00022723"/>
    </source>
</evidence>
<keyword evidence="2" id="KW-0812">Transmembrane</keyword>
<dbReference type="PRINTS" id="PR00463">
    <property type="entry name" value="EP450I"/>
</dbReference>
<comment type="similarity">
    <text evidence="6">Belongs to the cytochrome P450 family.</text>
</comment>
<dbReference type="Proteomes" id="UP000813463">
    <property type="component" value="Chromosome 3"/>
</dbReference>
<comment type="subcellular location">
    <subcellularLocation>
        <location evidence="1">Membrane</location>
        <topology evidence="1">Single-pass membrane protein</topology>
    </subcellularLocation>
</comment>
<protein>
    <submittedName>
        <fullName evidence="9">Cytochrome P450 89A2-like isoform X1</fullName>
    </submittedName>
</protein>
<dbReference type="InterPro" id="IPR051103">
    <property type="entry name" value="Plant_metabolite_P450s"/>
</dbReference>
<gene>
    <name evidence="9" type="primary">LOC110783507</name>
</gene>
<evidence type="ECO:0000313" key="9">
    <source>
        <dbReference type="RefSeq" id="XP_056696407.1"/>
    </source>
</evidence>
<dbReference type="RefSeq" id="XP_056696407.1">
    <property type="nucleotide sequence ID" value="XM_056840429.1"/>
</dbReference>
<reference evidence="8" key="1">
    <citation type="journal article" date="2021" name="Nat. Commun.">
        <title>Genomic analyses provide insights into spinach domestication and the genetic basis of agronomic traits.</title>
        <authorList>
            <person name="Cai X."/>
            <person name="Sun X."/>
            <person name="Xu C."/>
            <person name="Sun H."/>
            <person name="Wang X."/>
            <person name="Ge C."/>
            <person name="Zhang Z."/>
            <person name="Wang Q."/>
            <person name="Fei Z."/>
            <person name="Jiao C."/>
            <person name="Wang Q."/>
        </authorList>
    </citation>
    <scope>NUCLEOTIDE SEQUENCE [LARGE SCALE GENOMIC DNA]</scope>
    <source>
        <strain evidence="8">cv. Varoflay</strain>
    </source>
</reference>
<feature type="chain" id="PRO_5045233905" evidence="7">
    <location>
        <begin position="20"/>
        <end position="563"/>
    </location>
</feature>
<keyword evidence="4" id="KW-1133">Transmembrane helix</keyword>
<dbReference type="InterPro" id="IPR002401">
    <property type="entry name" value="Cyt_P450_E_grp-I"/>
</dbReference>
<dbReference type="InterPro" id="IPR036396">
    <property type="entry name" value="Cyt_P450_sf"/>
</dbReference>
<keyword evidence="7" id="KW-0732">Signal</keyword>
<keyword evidence="6" id="KW-0349">Heme</keyword>
<dbReference type="InterPro" id="IPR017972">
    <property type="entry name" value="Cyt_P450_CS"/>
</dbReference>
<evidence type="ECO:0000256" key="2">
    <source>
        <dbReference type="ARBA" id="ARBA00022692"/>
    </source>
</evidence>
<dbReference type="InterPro" id="IPR001128">
    <property type="entry name" value="Cyt_P450"/>
</dbReference>
<evidence type="ECO:0000256" key="1">
    <source>
        <dbReference type="ARBA" id="ARBA00004167"/>
    </source>
</evidence>
<dbReference type="Gene3D" id="1.10.630.10">
    <property type="entry name" value="Cytochrome P450"/>
    <property type="match status" value="1"/>
</dbReference>
<evidence type="ECO:0000256" key="6">
    <source>
        <dbReference type="RuleBase" id="RU000461"/>
    </source>
</evidence>
<dbReference type="CDD" id="cd11075">
    <property type="entry name" value="CYP77_89"/>
    <property type="match status" value="1"/>
</dbReference>
<evidence type="ECO:0000256" key="4">
    <source>
        <dbReference type="ARBA" id="ARBA00022989"/>
    </source>
</evidence>
<dbReference type="PANTHER" id="PTHR24298">
    <property type="entry name" value="FLAVONOID 3'-MONOOXYGENASE-RELATED"/>
    <property type="match status" value="1"/>
</dbReference>
<keyword evidence="5" id="KW-0472">Membrane</keyword>
<dbReference type="PANTHER" id="PTHR24298:SF800">
    <property type="entry name" value="CYTOCHROME P450 89A2-RELATED"/>
    <property type="match status" value="1"/>
</dbReference>
<dbReference type="SUPFAM" id="SSF48264">
    <property type="entry name" value="Cytochrome P450"/>
    <property type="match status" value="1"/>
</dbReference>
<accession>A0ABM3RLB5</accession>
<keyword evidence="6" id="KW-0408">Iron</keyword>
<dbReference type="PROSITE" id="PS00086">
    <property type="entry name" value="CYTOCHROME_P450"/>
    <property type="match status" value="1"/>
</dbReference>
<evidence type="ECO:0000256" key="5">
    <source>
        <dbReference type="ARBA" id="ARBA00023136"/>
    </source>
</evidence>
<organism evidence="8 9">
    <name type="scientific">Spinacia oleracea</name>
    <name type="common">Spinach</name>
    <dbReference type="NCBI Taxonomy" id="3562"/>
    <lineage>
        <taxon>Eukaryota</taxon>
        <taxon>Viridiplantae</taxon>
        <taxon>Streptophyta</taxon>
        <taxon>Embryophyta</taxon>
        <taxon>Tracheophyta</taxon>
        <taxon>Spermatophyta</taxon>
        <taxon>Magnoliopsida</taxon>
        <taxon>eudicotyledons</taxon>
        <taxon>Gunneridae</taxon>
        <taxon>Pentapetalae</taxon>
        <taxon>Caryophyllales</taxon>
        <taxon>Chenopodiaceae</taxon>
        <taxon>Chenopodioideae</taxon>
        <taxon>Anserineae</taxon>
        <taxon>Spinacia</taxon>
    </lineage>
</organism>
<evidence type="ECO:0000313" key="8">
    <source>
        <dbReference type="Proteomes" id="UP000813463"/>
    </source>
</evidence>
<keyword evidence="3 6" id="KW-0479">Metal-binding</keyword>
<keyword evidence="6" id="KW-0503">Monooxygenase</keyword>
<dbReference type="Pfam" id="PF00067">
    <property type="entry name" value="p450"/>
    <property type="match status" value="1"/>
</dbReference>
<evidence type="ECO:0000256" key="7">
    <source>
        <dbReference type="SAM" id="SignalP"/>
    </source>
</evidence>
<reference evidence="9" key="2">
    <citation type="submission" date="2025-08" db="UniProtKB">
        <authorList>
            <consortium name="RefSeq"/>
        </authorList>
    </citation>
    <scope>IDENTIFICATION</scope>
    <source>
        <tissue evidence="9">Leaf</tissue>
    </source>
</reference>
<dbReference type="GeneID" id="110783507"/>
<keyword evidence="6" id="KW-0560">Oxidoreductase</keyword>
<feature type="signal peptide" evidence="7">
    <location>
        <begin position="1"/>
        <end position="19"/>
    </location>
</feature>
<dbReference type="PRINTS" id="PR00385">
    <property type="entry name" value="P450"/>
</dbReference>
<name>A0ABM3RLB5_SPIOL</name>
<sequence>MEAWFLIIVTACIAALLKALVSSVLSKSKPKIPPGPRGFPIISRFQWLGISTTDLEAALRKLCTKFGPIVSLPIARSPFIFVSSRALAYQALVHDGAVFAERPKPLPTAEIITSNQHNISSASYGPNWRLFRRNLTAQILHPSKAKEFSHARTWALEILLNHLRVSSGQDHADAVKVMDHFRFSMFCLLVFMCFGDKLDESQIKEIEAIQHRQLTSFRYFAILNLWPSLTRILLRSRWNELFDMRKKQIEVLIPKIRARKQLQDEAKIPDNQNNTNRLVTCYADSLLAMEIPDGDSKRKLTDEQLVSFCSEFLNAGTDTTTTALQWIMANLVKYPEIQAKLFEEIKGVVIGGEDAAEVGEHEVSKMPYLKAIVLEGLRRHPPGHFVLPHTVTQDAELGGYTVPKHSVINFMVADINMDPEVWEDPMQFKPERFLSAEGKYEEFDITGSREIKMMTFGAGRRICPGLGLAMLHLEYYVANLVLNFEWNAVDGDEVDLSEKQEFTTVMKYPLQVHISPRQSCCCCCSNDSFDFFERLSLYVEVPQKVCHYPLHLTRLSTLCQFLH</sequence>
<proteinExistence type="inferred from homology"/>